<dbReference type="InterPro" id="IPR036869">
    <property type="entry name" value="J_dom_sf"/>
</dbReference>
<feature type="region of interest" description="Disordered" evidence="1">
    <location>
        <begin position="114"/>
        <end position="133"/>
    </location>
</feature>
<reference evidence="2" key="1">
    <citation type="submission" date="2022-03" db="EMBL/GenBank/DDBJ databases">
        <authorList>
            <person name="Martin C."/>
        </authorList>
    </citation>
    <scope>NUCLEOTIDE SEQUENCE</scope>
</reference>
<dbReference type="PROSITE" id="PS50076">
    <property type="entry name" value="DNAJ_2"/>
    <property type="match status" value="1"/>
</dbReference>
<dbReference type="PANTHER" id="PTHR44500">
    <property type="entry name" value="DNAJ HOMOLOG SUBFAMILY C MEMBER 12"/>
    <property type="match status" value="1"/>
</dbReference>
<keyword evidence="3" id="KW-1185">Reference proteome</keyword>
<dbReference type="Pfam" id="PF00226">
    <property type="entry name" value="DnaJ"/>
    <property type="match status" value="1"/>
</dbReference>
<sequence length="175" mass="20381">MDTIINYKREDADDYYHILGCDELSSVEQIKTEYKTRVLDCHPDKNPNDPDAAKRFSRLLRAKETLEDPANRRLYDNWKRSGIAMPFEQYTSMKETVKTSMHWAYKTKKEPMLEGGKINESTNANEGSQPATSPNVLHCNSTKYNTSQHAENWVKAHWVGDEPSEMLKKFRNYDI</sequence>
<dbReference type="OrthoDB" id="436519at2759"/>
<organism evidence="2 3">
    <name type="scientific">Owenia fusiformis</name>
    <name type="common">Polychaete worm</name>
    <dbReference type="NCBI Taxonomy" id="6347"/>
    <lineage>
        <taxon>Eukaryota</taxon>
        <taxon>Metazoa</taxon>
        <taxon>Spiralia</taxon>
        <taxon>Lophotrochozoa</taxon>
        <taxon>Annelida</taxon>
        <taxon>Polychaeta</taxon>
        <taxon>Sedentaria</taxon>
        <taxon>Canalipalpata</taxon>
        <taxon>Sabellida</taxon>
        <taxon>Oweniida</taxon>
        <taxon>Oweniidae</taxon>
        <taxon>Owenia</taxon>
    </lineage>
</organism>
<name>A0A8J1UM56_OWEFU</name>
<dbReference type="CDD" id="cd06257">
    <property type="entry name" value="DnaJ"/>
    <property type="match status" value="1"/>
</dbReference>
<gene>
    <name evidence="2" type="ORF">OFUS_LOCUS18981</name>
</gene>
<dbReference type="SMART" id="SM00271">
    <property type="entry name" value="DnaJ"/>
    <property type="match status" value="1"/>
</dbReference>
<dbReference type="InterPro" id="IPR001623">
    <property type="entry name" value="DnaJ_domain"/>
</dbReference>
<dbReference type="Proteomes" id="UP000749559">
    <property type="component" value="Unassembled WGS sequence"/>
</dbReference>
<feature type="compositionally biased region" description="Polar residues" evidence="1">
    <location>
        <begin position="119"/>
        <end position="133"/>
    </location>
</feature>
<dbReference type="PRINTS" id="PR00625">
    <property type="entry name" value="JDOMAIN"/>
</dbReference>
<dbReference type="AlphaFoldDB" id="A0A8J1UM56"/>
<dbReference type="GO" id="GO:0005737">
    <property type="term" value="C:cytoplasm"/>
    <property type="evidence" value="ECO:0007669"/>
    <property type="project" value="TreeGrafter"/>
</dbReference>
<dbReference type="SUPFAM" id="SSF46565">
    <property type="entry name" value="Chaperone J-domain"/>
    <property type="match status" value="1"/>
</dbReference>
<protein>
    <submittedName>
        <fullName evidence="2">Uncharacterized protein</fullName>
    </submittedName>
</protein>
<dbReference type="PANTHER" id="PTHR44500:SF1">
    <property type="entry name" value="DNAJ HOMOLOG SUBFAMILY C MEMBER 12"/>
    <property type="match status" value="1"/>
</dbReference>
<dbReference type="InterPro" id="IPR029827">
    <property type="entry name" value="JDP1-like"/>
</dbReference>
<comment type="caution">
    <text evidence="2">The sequence shown here is derived from an EMBL/GenBank/DDBJ whole genome shotgun (WGS) entry which is preliminary data.</text>
</comment>
<evidence type="ECO:0000256" key="1">
    <source>
        <dbReference type="SAM" id="MobiDB-lite"/>
    </source>
</evidence>
<evidence type="ECO:0000313" key="3">
    <source>
        <dbReference type="Proteomes" id="UP000749559"/>
    </source>
</evidence>
<proteinExistence type="predicted"/>
<evidence type="ECO:0000313" key="2">
    <source>
        <dbReference type="EMBL" id="CAH1794244.1"/>
    </source>
</evidence>
<dbReference type="Gene3D" id="1.10.287.110">
    <property type="entry name" value="DnaJ domain"/>
    <property type="match status" value="1"/>
</dbReference>
<dbReference type="EMBL" id="CAIIXF020000009">
    <property type="protein sequence ID" value="CAH1794244.1"/>
    <property type="molecule type" value="Genomic_DNA"/>
</dbReference>
<accession>A0A8J1UM56</accession>